<keyword evidence="4" id="KW-1185">Reference proteome</keyword>
<evidence type="ECO:0000256" key="1">
    <source>
        <dbReference type="SAM" id="Coils"/>
    </source>
</evidence>
<protein>
    <submittedName>
        <fullName evidence="3">Uncharacterized protein</fullName>
    </submittedName>
</protein>
<gene>
    <name evidence="3" type="ORF">SteCoe_27686</name>
</gene>
<organism evidence="3 4">
    <name type="scientific">Stentor coeruleus</name>
    <dbReference type="NCBI Taxonomy" id="5963"/>
    <lineage>
        <taxon>Eukaryota</taxon>
        <taxon>Sar</taxon>
        <taxon>Alveolata</taxon>
        <taxon>Ciliophora</taxon>
        <taxon>Postciliodesmatophora</taxon>
        <taxon>Heterotrichea</taxon>
        <taxon>Heterotrichida</taxon>
        <taxon>Stentoridae</taxon>
        <taxon>Stentor</taxon>
    </lineage>
</organism>
<dbReference type="Proteomes" id="UP000187209">
    <property type="component" value="Unassembled WGS sequence"/>
</dbReference>
<proteinExistence type="predicted"/>
<feature type="coiled-coil region" evidence="1">
    <location>
        <begin position="317"/>
        <end position="344"/>
    </location>
</feature>
<feature type="region of interest" description="Disordered" evidence="2">
    <location>
        <begin position="359"/>
        <end position="414"/>
    </location>
</feature>
<feature type="coiled-coil region" evidence="1">
    <location>
        <begin position="86"/>
        <end position="113"/>
    </location>
</feature>
<feature type="compositionally biased region" description="Polar residues" evidence="2">
    <location>
        <begin position="361"/>
        <end position="389"/>
    </location>
</feature>
<evidence type="ECO:0000256" key="2">
    <source>
        <dbReference type="SAM" id="MobiDB-lite"/>
    </source>
</evidence>
<evidence type="ECO:0000313" key="3">
    <source>
        <dbReference type="EMBL" id="OMJ73586.1"/>
    </source>
</evidence>
<keyword evidence="1" id="KW-0175">Coiled coil</keyword>
<dbReference type="AlphaFoldDB" id="A0A1R2B9Z7"/>
<feature type="coiled-coil region" evidence="1">
    <location>
        <begin position="186"/>
        <end position="228"/>
    </location>
</feature>
<sequence>MYFFMILNISIMLKNYFSKQTGQLNLTKDFLEDINSKVQSSNTKIFDSFQSQNSFTVKLPIIYKEITINNLIPQLKDYLNPADIEVNIRKKKLKDAENMKKDLQEKLSYVSQSIDSLKTLEKITKRPKLHNKTIRQQFFESEKEKTEAISLKMKKFSELQKQTEIFFKSESEKIKKKIEEVKEWELYQLEQEKEKREQRRQEELERLREKKEQRYKQMQELKKAQSESSFKIEKKPLYIKIEENYKNTIMMPELEKRKEELKKRSIYFMPSQLQNIKNHMSWYNSVKGKTKKSIIHKPSNADKSLQLLSVTPNVWALRLMEEEKLEQEARNKKLQERKNLIEKQTKYSELIKEFHAPSLHKSPTATDTTIKSKSKIDQNNLSVDVSPNSKWVPHKYPKNNMVPEPKEPKKPHPINYLEDRRKYRDNHKDVSSDSMLLESIMEKSFQSGGDIIQNLKKVQETTQKIEGIARKKEVCLLPFPTSIGAIEKTASVDNLIISSIKAKIHFLDHLE</sequence>
<dbReference type="EMBL" id="MPUH01000811">
    <property type="protein sequence ID" value="OMJ73586.1"/>
    <property type="molecule type" value="Genomic_DNA"/>
</dbReference>
<comment type="caution">
    <text evidence="3">The sequence shown here is derived from an EMBL/GenBank/DDBJ whole genome shotgun (WGS) entry which is preliminary data.</text>
</comment>
<reference evidence="3 4" key="1">
    <citation type="submission" date="2016-11" db="EMBL/GenBank/DDBJ databases">
        <title>The macronuclear genome of Stentor coeruleus: a giant cell with tiny introns.</title>
        <authorList>
            <person name="Slabodnick M."/>
            <person name="Ruby J.G."/>
            <person name="Reiff S.B."/>
            <person name="Swart E.C."/>
            <person name="Gosai S."/>
            <person name="Prabakaran S."/>
            <person name="Witkowska E."/>
            <person name="Larue G.E."/>
            <person name="Fisher S."/>
            <person name="Freeman R.M."/>
            <person name="Gunawardena J."/>
            <person name="Chu W."/>
            <person name="Stover N.A."/>
            <person name="Gregory B.D."/>
            <person name="Nowacki M."/>
            <person name="Derisi J."/>
            <person name="Roy S.W."/>
            <person name="Marshall W.F."/>
            <person name="Sood P."/>
        </authorList>
    </citation>
    <scope>NUCLEOTIDE SEQUENCE [LARGE SCALE GENOMIC DNA]</scope>
    <source>
        <strain evidence="3">WM001</strain>
    </source>
</reference>
<accession>A0A1R2B9Z7</accession>
<evidence type="ECO:0000313" key="4">
    <source>
        <dbReference type="Proteomes" id="UP000187209"/>
    </source>
</evidence>
<name>A0A1R2B9Z7_9CILI</name>